<keyword evidence="14" id="KW-1185">Reference proteome</keyword>
<comment type="subcellular location">
    <subcellularLocation>
        <location evidence="1">Endoplasmic reticulum membrane</location>
        <topology evidence="1">Multi-pass membrane protein</topology>
    </subcellularLocation>
    <subcellularLocation>
        <location evidence="2">Golgi apparatus membrane</location>
        <topology evidence="2">Multi-pass membrane protein</topology>
    </subcellularLocation>
</comment>
<evidence type="ECO:0000256" key="9">
    <source>
        <dbReference type="ARBA" id="ARBA00023034"/>
    </source>
</evidence>
<dbReference type="PANTHER" id="PTHR14083:SF0">
    <property type="entry name" value="YIP1D-INTERACTING FACTOR 1, ISOFORM C"/>
    <property type="match status" value="1"/>
</dbReference>
<gene>
    <name evidence="13" type="ORF">MVES_001494</name>
</gene>
<evidence type="ECO:0000256" key="2">
    <source>
        <dbReference type="ARBA" id="ARBA00004653"/>
    </source>
</evidence>
<evidence type="ECO:0000256" key="7">
    <source>
        <dbReference type="ARBA" id="ARBA00022927"/>
    </source>
</evidence>
<evidence type="ECO:0000256" key="8">
    <source>
        <dbReference type="ARBA" id="ARBA00022989"/>
    </source>
</evidence>
<feature type="transmembrane region" description="Helical" evidence="12">
    <location>
        <begin position="294"/>
        <end position="323"/>
    </location>
</feature>
<dbReference type="GO" id="GO:0000139">
    <property type="term" value="C:Golgi membrane"/>
    <property type="evidence" value="ECO:0007669"/>
    <property type="project" value="UniProtKB-SubCell"/>
</dbReference>
<protein>
    <submittedName>
        <fullName evidence="13">Uncharacterized protein</fullName>
    </submittedName>
</protein>
<organism evidence="13 14">
    <name type="scientific">Malassezia vespertilionis</name>
    <dbReference type="NCBI Taxonomy" id="2020962"/>
    <lineage>
        <taxon>Eukaryota</taxon>
        <taxon>Fungi</taxon>
        <taxon>Dikarya</taxon>
        <taxon>Basidiomycota</taxon>
        <taxon>Ustilaginomycotina</taxon>
        <taxon>Malasseziomycetes</taxon>
        <taxon>Malasseziales</taxon>
        <taxon>Malasseziaceae</taxon>
        <taxon>Malassezia</taxon>
    </lineage>
</organism>
<accession>A0A2N1JD35</accession>
<keyword evidence="4" id="KW-0813">Transport</keyword>
<reference evidence="13 14" key="1">
    <citation type="submission" date="2017-10" db="EMBL/GenBank/DDBJ databases">
        <title>A novel species of cold-tolerant Malassezia isolated from bats.</title>
        <authorList>
            <person name="Lorch J.M."/>
            <person name="Palmer J.M."/>
            <person name="Vanderwolf K.J."/>
            <person name="Schmidt K.Z."/>
            <person name="Verant M.L."/>
            <person name="Weller T.J."/>
            <person name="Blehert D.S."/>
        </authorList>
    </citation>
    <scope>NUCLEOTIDE SEQUENCE [LARGE SCALE GENOMIC DNA]</scope>
    <source>
        <strain evidence="13 14">NWHC:44797-103</strain>
    </source>
</reference>
<evidence type="ECO:0000313" key="13">
    <source>
        <dbReference type="EMBL" id="PKI84444.1"/>
    </source>
</evidence>
<dbReference type="GO" id="GO:0005793">
    <property type="term" value="C:endoplasmic reticulum-Golgi intermediate compartment"/>
    <property type="evidence" value="ECO:0007669"/>
    <property type="project" value="TreeGrafter"/>
</dbReference>
<dbReference type="GO" id="GO:0005789">
    <property type="term" value="C:endoplasmic reticulum membrane"/>
    <property type="evidence" value="ECO:0007669"/>
    <property type="project" value="UniProtKB-SubCell"/>
</dbReference>
<evidence type="ECO:0000256" key="3">
    <source>
        <dbReference type="ARBA" id="ARBA00009727"/>
    </source>
</evidence>
<evidence type="ECO:0000256" key="6">
    <source>
        <dbReference type="ARBA" id="ARBA00022824"/>
    </source>
</evidence>
<name>A0A2N1JD35_9BASI</name>
<sequence>MRNPRSPPPLQHPVPTHPQRTGTESPLGTQFPRDESNPYGPPQPVQPVQSRQPVRGTPVVNKIEHGYQRISSPGPPMPDAYNAAPQQRSNSSLSNPYGMSRTSSVASTAPNPGVYQPATAWYDGTSTPNAYPNVPYPMPPPTDSYAGEDTWNYDGTQNTQSSAIPSFSAGGMMNDATAQMGMQFGRHVAQVGGEYMQKNLNALLPMPVLKHYFNVSNSYVLHKLRIILFPWRHKPWSRKLQYGGGYGGSGIMSPSSTPQPYGAPDRLQPDPRRNSMQEPVSFCPPREDVNSPDMYIPLLGFTASRALAIIVIEFIIVKLGCYLLNIQGDHTVVDLLAFAGYKFVGTLLVLAVGMLQMGRTLYWLTFLYVFAANAFFLLRSLRYVILPDPSSPSNSTITPLQRSTRIQFLFAIAVSQIIFGWLLVIGVY</sequence>
<dbReference type="InterPro" id="IPR005578">
    <property type="entry name" value="Yif1_fam"/>
</dbReference>
<dbReference type="GO" id="GO:0015031">
    <property type="term" value="P:protein transport"/>
    <property type="evidence" value="ECO:0007669"/>
    <property type="project" value="UniProtKB-KW"/>
</dbReference>
<feature type="transmembrane region" description="Helical" evidence="12">
    <location>
        <begin position="361"/>
        <end position="385"/>
    </location>
</feature>
<proteinExistence type="inferred from homology"/>
<evidence type="ECO:0000256" key="5">
    <source>
        <dbReference type="ARBA" id="ARBA00022692"/>
    </source>
</evidence>
<dbReference type="Pfam" id="PF03878">
    <property type="entry name" value="YIF1"/>
    <property type="match status" value="1"/>
</dbReference>
<keyword evidence="10 12" id="KW-0472">Membrane</keyword>
<dbReference type="GO" id="GO:0030134">
    <property type="term" value="C:COPII-coated ER to Golgi transport vesicle"/>
    <property type="evidence" value="ECO:0007669"/>
    <property type="project" value="TreeGrafter"/>
</dbReference>
<feature type="region of interest" description="Disordered" evidence="11">
    <location>
        <begin position="253"/>
        <end position="282"/>
    </location>
</feature>
<feature type="compositionally biased region" description="Polar residues" evidence="11">
    <location>
        <begin position="84"/>
        <end position="110"/>
    </location>
</feature>
<feature type="region of interest" description="Disordered" evidence="11">
    <location>
        <begin position="1"/>
        <end position="111"/>
    </location>
</feature>
<dbReference type="AlphaFoldDB" id="A0A2N1JD35"/>
<dbReference type="EMBL" id="KZ454989">
    <property type="protein sequence ID" value="PKI84444.1"/>
    <property type="molecule type" value="Genomic_DNA"/>
</dbReference>
<evidence type="ECO:0000256" key="11">
    <source>
        <dbReference type="SAM" id="MobiDB-lite"/>
    </source>
</evidence>
<evidence type="ECO:0000256" key="12">
    <source>
        <dbReference type="SAM" id="Phobius"/>
    </source>
</evidence>
<evidence type="ECO:0000313" key="14">
    <source>
        <dbReference type="Proteomes" id="UP000232875"/>
    </source>
</evidence>
<dbReference type="GO" id="GO:0006888">
    <property type="term" value="P:endoplasmic reticulum to Golgi vesicle-mediated transport"/>
    <property type="evidence" value="ECO:0007669"/>
    <property type="project" value="InterPro"/>
</dbReference>
<feature type="compositionally biased region" description="Low complexity" evidence="11">
    <location>
        <begin position="46"/>
        <end position="55"/>
    </location>
</feature>
<keyword evidence="7" id="KW-0653">Protein transport</keyword>
<keyword evidence="6" id="KW-0256">Endoplasmic reticulum</keyword>
<evidence type="ECO:0000256" key="1">
    <source>
        <dbReference type="ARBA" id="ARBA00004477"/>
    </source>
</evidence>
<comment type="similarity">
    <text evidence="3">Belongs to the YIF1 family.</text>
</comment>
<keyword evidence="8 12" id="KW-1133">Transmembrane helix</keyword>
<feature type="transmembrane region" description="Helical" evidence="12">
    <location>
        <begin position="406"/>
        <end position="427"/>
    </location>
</feature>
<evidence type="ECO:0000256" key="4">
    <source>
        <dbReference type="ARBA" id="ARBA00022448"/>
    </source>
</evidence>
<dbReference type="STRING" id="2020962.A0A2N1JD35"/>
<keyword evidence="5 12" id="KW-0812">Transmembrane</keyword>
<evidence type="ECO:0000256" key="10">
    <source>
        <dbReference type="ARBA" id="ARBA00023136"/>
    </source>
</evidence>
<feature type="transmembrane region" description="Helical" evidence="12">
    <location>
        <begin position="335"/>
        <end position="355"/>
    </location>
</feature>
<dbReference type="OrthoDB" id="337750at2759"/>
<keyword evidence="9" id="KW-0333">Golgi apparatus</keyword>
<feature type="compositionally biased region" description="Pro residues" evidence="11">
    <location>
        <begin position="1"/>
        <end position="16"/>
    </location>
</feature>
<dbReference type="PANTHER" id="PTHR14083">
    <property type="entry name" value="YIP1 INTERACTING FACTOR HOMOLOG YIF1 PROTEIN"/>
    <property type="match status" value="1"/>
</dbReference>
<dbReference type="Proteomes" id="UP000232875">
    <property type="component" value="Unassembled WGS sequence"/>
</dbReference>